<protein>
    <submittedName>
        <fullName evidence="2">Uncharacterized protein</fullName>
    </submittedName>
</protein>
<evidence type="ECO:0000313" key="3">
    <source>
        <dbReference type="Proteomes" id="UP001359485"/>
    </source>
</evidence>
<organism evidence="2 3">
    <name type="scientific">Polyplax serrata</name>
    <name type="common">Common mouse louse</name>
    <dbReference type="NCBI Taxonomy" id="468196"/>
    <lineage>
        <taxon>Eukaryota</taxon>
        <taxon>Metazoa</taxon>
        <taxon>Ecdysozoa</taxon>
        <taxon>Arthropoda</taxon>
        <taxon>Hexapoda</taxon>
        <taxon>Insecta</taxon>
        <taxon>Pterygota</taxon>
        <taxon>Neoptera</taxon>
        <taxon>Paraneoptera</taxon>
        <taxon>Psocodea</taxon>
        <taxon>Troctomorpha</taxon>
        <taxon>Phthiraptera</taxon>
        <taxon>Anoplura</taxon>
        <taxon>Polyplacidae</taxon>
        <taxon>Polyplax</taxon>
    </lineage>
</organism>
<evidence type="ECO:0000256" key="1">
    <source>
        <dbReference type="SAM" id="MobiDB-lite"/>
    </source>
</evidence>
<name>A0ABR1B0D7_POLSC</name>
<comment type="caution">
    <text evidence="2">The sequence shown here is derived from an EMBL/GenBank/DDBJ whole genome shotgun (WGS) entry which is preliminary data.</text>
</comment>
<dbReference type="EMBL" id="JAWJWF010000005">
    <property type="protein sequence ID" value="KAK6632271.1"/>
    <property type="molecule type" value="Genomic_DNA"/>
</dbReference>
<proteinExistence type="predicted"/>
<reference evidence="2 3" key="1">
    <citation type="submission" date="2023-09" db="EMBL/GenBank/DDBJ databases">
        <title>Genomes of two closely related lineages of the louse Polyplax serrata with different host specificities.</title>
        <authorList>
            <person name="Martinu J."/>
            <person name="Tarabai H."/>
            <person name="Stefka J."/>
            <person name="Hypsa V."/>
        </authorList>
    </citation>
    <scope>NUCLEOTIDE SEQUENCE [LARGE SCALE GENOMIC DNA]</scope>
    <source>
        <strain evidence="2">98ZLc_SE</strain>
    </source>
</reference>
<evidence type="ECO:0000313" key="2">
    <source>
        <dbReference type="EMBL" id="KAK6632271.1"/>
    </source>
</evidence>
<keyword evidence="3" id="KW-1185">Reference proteome</keyword>
<dbReference type="Proteomes" id="UP001359485">
    <property type="component" value="Unassembled WGS sequence"/>
</dbReference>
<feature type="region of interest" description="Disordered" evidence="1">
    <location>
        <begin position="54"/>
        <end position="80"/>
    </location>
</feature>
<gene>
    <name evidence="2" type="ORF">RUM44_007312</name>
</gene>
<feature type="compositionally biased region" description="Basic and acidic residues" evidence="1">
    <location>
        <begin position="59"/>
        <end position="73"/>
    </location>
</feature>
<accession>A0ABR1B0D7</accession>
<sequence length="200" mass="22501">MKQTELAEYLINLKEPKMGNALEDHVSITNVPTSTVQNHPKLNSVVGQRRWNLKQTGSEPKEGEKKHRQDRQEPTTVWHLSTSDGYPVKAEWQNKSFPSRYPNELFVDPFLMRTCGGKKRTGELEEDDRDVARVVSDSKWVRRGWTVSRRRSSKGSQGLTVILGINSPFVGRLSGEKAEVSTVVHGGTLECADTPEEVEG</sequence>